<evidence type="ECO:0000313" key="13">
    <source>
        <dbReference type="Proteomes" id="UP000215509"/>
    </source>
</evidence>
<dbReference type="GO" id="GO:0000155">
    <property type="term" value="F:phosphorelay sensor kinase activity"/>
    <property type="evidence" value="ECO:0007669"/>
    <property type="project" value="InterPro"/>
</dbReference>
<evidence type="ECO:0000256" key="1">
    <source>
        <dbReference type="ARBA" id="ARBA00000085"/>
    </source>
</evidence>
<evidence type="ECO:0000256" key="3">
    <source>
        <dbReference type="ARBA" id="ARBA00012438"/>
    </source>
</evidence>
<dbReference type="Gene3D" id="6.10.340.10">
    <property type="match status" value="1"/>
</dbReference>
<evidence type="ECO:0000256" key="6">
    <source>
        <dbReference type="ARBA" id="ARBA00022679"/>
    </source>
</evidence>
<evidence type="ECO:0000313" key="12">
    <source>
        <dbReference type="EMBL" id="OXM85579.1"/>
    </source>
</evidence>
<comment type="catalytic activity">
    <reaction evidence="1">
        <text>ATP + protein L-histidine = ADP + protein N-phospho-L-histidine.</text>
        <dbReference type="EC" id="2.7.13.3"/>
    </reaction>
</comment>
<organism evidence="12 13">
    <name type="scientific">Paenibacillus rigui</name>
    <dbReference type="NCBI Taxonomy" id="554312"/>
    <lineage>
        <taxon>Bacteria</taxon>
        <taxon>Bacillati</taxon>
        <taxon>Bacillota</taxon>
        <taxon>Bacilli</taxon>
        <taxon>Bacillales</taxon>
        <taxon>Paenibacillaceae</taxon>
        <taxon>Paenibacillus</taxon>
    </lineage>
</organism>
<protein>
    <recommendedName>
        <fullName evidence="3">histidine kinase</fullName>
        <ecNumber evidence="3">2.7.13.3</ecNumber>
    </recommendedName>
</protein>
<proteinExistence type="predicted"/>
<dbReference type="SUPFAM" id="SSF55874">
    <property type="entry name" value="ATPase domain of HSP90 chaperone/DNA topoisomerase II/histidine kinase"/>
    <property type="match status" value="1"/>
</dbReference>
<dbReference type="Gene3D" id="3.30.565.10">
    <property type="entry name" value="Histidine kinase-like ATPase, C-terminal domain"/>
    <property type="match status" value="1"/>
</dbReference>
<dbReference type="GO" id="GO:0005886">
    <property type="term" value="C:plasma membrane"/>
    <property type="evidence" value="ECO:0007669"/>
    <property type="project" value="UniProtKB-SubCell"/>
</dbReference>
<keyword evidence="10" id="KW-1133">Transmembrane helix</keyword>
<reference evidence="12 13" key="1">
    <citation type="submission" date="2017-07" db="EMBL/GenBank/DDBJ databases">
        <title>Genome sequencing and assembly of Paenibacillus rigui.</title>
        <authorList>
            <person name="Mayilraj S."/>
        </authorList>
    </citation>
    <scope>NUCLEOTIDE SEQUENCE [LARGE SCALE GENOMIC DNA]</scope>
    <source>
        <strain evidence="12 13">JCM 16352</strain>
    </source>
</reference>
<dbReference type="PANTHER" id="PTHR34220:SF7">
    <property type="entry name" value="SENSOR HISTIDINE KINASE YPDA"/>
    <property type="match status" value="1"/>
</dbReference>
<dbReference type="PRINTS" id="PR00344">
    <property type="entry name" value="BCTRLSENSOR"/>
</dbReference>
<dbReference type="SUPFAM" id="SSF158472">
    <property type="entry name" value="HAMP domain-like"/>
    <property type="match status" value="1"/>
</dbReference>
<dbReference type="PROSITE" id="PS50885">
    <property type="entry name" value="HAMP"/>
    <property type="match status" value="1"/>
</dbReference>
<comment type="subcellular location">
    <subcellularLocation>
        <location evidence="2">Cell membrane</location>
        <topology evidence="2">Multi-pass membrane protein</topology>
    </subcellularLocation>
</comment>
<keyword evidence="13" id="KW-1185">Reference proteome</keyword>
<dbReference type="Pfam" id="PF02518">
    <property type="entry name" value="HATPase_c"/>
    <property type="match status" value="1"/>
</dbReference>
<evidence type="ECO:0000256" key="4">
    <source>
        <dbReference type="ARBA" id="ARBA00022475"/>
    </source>
</evidence>
<keyword evidence="6" id="KW-0808">Transferase</keyword>
<keyword evidence="8" id="KW-0902">Two-component regulatory system</keyword>
<evidence type="ECO:0000256" key="7">
    <source>
        <dbReference type="ARBA" id="ARBA00022777"/>
    </source>
</evidence>
<dbReference type="EC" id="2.7.13.3" evidence="3"/>
<accession>A0A229URP7</accession>
<evidence type="ECO:0000256" key="5">
    <source>
        <dbReference type="ARBA" id="ARBA00022553"/>
    </source>
</evidence>
<keyword evidence="4" id="KW-1003">Cell membrane</keyword>
<gene>
    <name evidence="12" type="ORF">CF651_14420</name>
</gene>
<dbReference type="Proteomes" id="UP000215509">
    <property type="component" value="Unassembled WGS sequence"/>
</dbReference>
<dbReference type="InterPro" id="IPR010559">
    <property type="entry name" value="Sig_transdc_His_kin_internal"/>
</dbReference>
<feature type="domain" description="HAMP" evidence="11">
    <location>
        <begin position="330"/>
        <end position="382"/>
    </location>
</feature>
<evidence type="ECO:0000256" key="2">
    <source>
        <dbReference type="ARBA" id="ARBA00004651"/>
    </source>
</evidence>
<dbReference type="InterPro" id="IPR036890">
    <property type="entry name" value="HATPase_C_sf"/>
</dbReference>
<dbReference type="Pfam" id="PF06580">
    <property type="entry name" value="His_kinase"/>
    <property type="match status" value="1"/>
</dbReference>
<keyword evidence="7 12" id="KW-0418">Kinase</keyword>
<dbReference type="EMBL" id="NMQW01000020">
    <property type="protein sequence ID" value="OXM85579.1"/>
    <property type="molecule type" value="Genomic_DNA"/>
</dbReference>
<dbReference type="RefSeq" id="WP_094015570.1">
    <property type="nucleotide sequence ID" value="NZ_NMQW01000020.1"/>
</dbReference>
<dbReference type="PANTHER" id="PTHR34220">
    <property type="entry name" value="SENSOR HISTIDINE KINASE YPDA"/>
    <property type="match status" value="1"/>
</dbReference>
<keyword evidence="5" id="KW-0597">Phosphoprotein</keyword>
<evidence type="ECO:0000259" key="11">
    <source>
        <dbReference type="PROSITE" id="PS50885"/>
    </source>
</evidence>
<evidence type="ECO:0000256" key="8">
    <source>
        <dbReference type="ARBA" id="ARBA00023012"/>
    </source>
</evidence>
<keyword evidence="9 10" id="KW-0472">Membrane</keyword>
<dbReference type="InterPro" id="IPR004358">
    <property type="entry name" value="Sig_transdc_His_kin-like_C"/>
</dbReference>
<evidence type="ECO:0000256" key="10">
    <source>
        <dbReference type="SAM" id="Phobius"/>
    </source>
</evidence>
<dbReference type="InterPro" id="IPR003660">
    <property type="entry name" value="HAMP_dom"/>
</dbReference>
<dbReference type="InterPro" id="IPR003594">
    <property type="entry name" value="HATPase_dom"/>
</dbReference>
<dbReference type="InterPro" id="IPR050640">
    <property type="entry name" value="Bact_2-comp_sensor_kinase"/>
</dbReference>
<name>A0A229URP7_9BACL</name>
<dbReference type="AlphaFoldDB" id="A0A229URP7"/>
<dbReference type="OrthoDB" id="9776552at2"/>
<keyword evidence="10" id="KW-0812">Transmembrane</keyword>
<feature type="transmembrane region" description="Helical" evidence="10">
    <location>
        <begin position="309"/>
        <end position="328"/>
    </location>
</feature>
<evidence type="ECO:0000256" key="9">
    <source>
        <dbReference type="ARBA" id="ARBA00023136"/>
    </source>
</evidence>
<sequence length="642" mass="72865">MRFNKLRWNTISTRLFVWFLLSVLLLLSLLSGIFYQYSTEQMNHRFGEIARKNVSQALDNFGLLAEGYNSLSKTISTNSDVQRILTDHDVTPSLALINERTIINLLEAVFYSRNDLMAIHVISSTGKVYSHEASVHPYAPHFMQSSWYADILRSQGEMVWFGTHTTTLTVQDQPVVSFGRVIYDLYSREPIGVLLIEANPLPILTTLANLQVGPDSQAYIAAFPRGTGRQDASEAYELLAESGTDAGSGLTPWSAIEPMLGVKDKARIVTRDEHGDLVVIGNQPVLNWSVVSITPKSNFQVQLEQANRFFIMVLGLSVLAAIALATVMSRSISAPMIRLVREMKAIERGNLNLMEEVRSFEEMNYLMHNYNVMILRIRELIDRVRTVTSSEKNAQLYALQSQVNPHFLYNTLDLIYWELEEMKNERLENIILSLSRMFRYSSEWEQTDVTLEEELKQMHHYLVIIQARAEHHLDIRNEIPETWHQVRIPKMTLQPLIENAVVHGLSQKNQQGLIHLRLAAAKDCLQIQIHDNGGGIQPAKLLELQRMLDKVVQLEGILYEEEEKPIRRLEEMPIGTEGAGIGLINVHRRLVLKFGAQYGLRIDSEDGGGTTVLISLPKPTDACHFEYHIAGGAEDEYSRCGR</sequence>
<comment type="caution">
    <text evidence="12">The sequence shown here is derived from an EMBL/GenBank/DDBJ whole genome shotgun (WGS) entry which is preliminary data.</text>
</comment>